<dbReference type="Proteomes" id="UP000298781">
    <property type="component" value="Chromosome"/>
</dbReference>
<sequence>MTAERVKTAGISTAGATFELAVQDVAERWHAGDDRDGWRAFASVLTRHGVSQVGLELTGHRPKLAHTLRATGFTIVDIEPRHVRAYAWLTEGPAGARGPDASRIAALTALRAEERASPDPRFASLSGHLVYLDYAEDDLRTARIRRLQHRAGVTAPAGPDDRSALDQVYDRDEQWAEERAGRALAELVAELRGDAEIAACLDRLIAMPDMDERRAIAAVIAMPELLRLRKQGSASG</sequence>
<keyword evidence="2" id="KW-1185">Reference proteome</keyword>
<proteinExistence type="predicted"/>
<dbReference type="RefSeq" id="WP_136962654.1">
    <property type="nucleotide sequence ID" value="NZ_CP039690.1"/>
</dbReference>
<reference evidence="1 2" key="1">
    <citation type="submission" date="2019-04" db="EMBL/GenBank/DDBJ databases">
        <title>Phreatobacter aquaticus sp. nov.</title>
        <authorList>
            <person name="Choi A."/>
        </authorList>
    </citation>
    <scope>NUCLEOTIDE SEQUENCE [LARGE SCALE GENOMIC DNA]</scope>
    <source>
        <strain evidence="1 2">KCTC 52518</strain>
    </source>
</reference>
<dbReference type="AlphaFoldDB" id="A0A4D7B0N1"/>
<name>A0A4D7B0N1_9HYPH</name>
<protein>
    <submittedName>
        <fullName evidence="1">IS110 family transposase</fullName>
    </submittedName>
</protein>
<dbReference type="KEGG" id="pstg:E8M01_25090"/>
<dbReference type="EMBL" id="CP039690">
    <property type="protein sequence ID" value="QCI67219.1"/>
    <property type="molecule type" value="Genomic_DNA"/>
</dbReference>
<evidence type="ECO:0000313" key="1">
    <source>
        <dbReference type="EMBL" id="QCI67219.1"/>
    </source>
</evidence>
<gene>
    <name evidence="1" type="ORF">E8M01_25090</name>
</gene>
<accession>A0A4D7B0N1</accession>
<organism evidence="1 2">
    <name type="scientific">Phreatobacter stygius</name>
    <dbReference type="NCBI Taxonomy" id="1940610"/>
    <lineage>
        <taxon>Bacteria</taxon>
        <taxon>Pseudomonadati</taxon>
        <taxon>Pseudomonadota</taxon>
        <taxon>Alphaproteobacteria</taxon>
        <taxon>Hyphomicrobiales</taxon>
        <taxon>Phreatobacteraceae</taxon>
        <taxon>Phreatobacter</taxon>
    </lineage>
</organism>
<dbReference type="OrthoDB" id="8261795at2"/>
<evidence type="ECO:0000313" key="2">
    <source>
        <dbReference type="Proteomes" id="UP000298781"/>
    </source>
</evidence>